<feature type="domain" description="C2" evidence="13">
    <location>
        <begin position="623"/>
        <end position="779"/>
    </location>
</feature>
<evidence type="ECO:0000256" key="10">
    <source>
        <dbReference type="PROSITE-ProRule" id="PRU10007"/>
    </source>
</evidence>
<evidence type="ECO:0000256" key="4">
    <source>
        <dbReference type="ARBA" id="ARBA00005823"/>
    </source>
</evidence>
<dbReference type="Pfam" id="PF00168">
    <property type="entry name" value="C2"/>
    <property type="match status" value="2"/>
</dbReference>
<dbReference type="Pfam" id="PF00171">
    <property type="entry name" value="Aldedh"/>
    <property type="match status" value="1"/>
</dbReference>
<organism evidence="16 17">
    <name type="scientific">Polypedilum vanderplanki</name>
    <name type="common">Sleeping chironomid midge</name>
    <dbReference type="NCBI Taxonomy" id="319348"/>
    <lineage>
        <taxon>Eukaryota</taxon>
        <taxon>Metazoa</taxon>
        <taxon>Ecdysozoa</taxon>
        <taxon>Arthropoda</taxon>
        <taxon>Hexapoda</taxon>
        <taxon>Insecta</taxon>
        <taxon>Pterygota</taxon>
        <taxon>Neoptera</taxon>
        <taxon>Endopterygota</taxon>
        <taxon>Diptera</taxon>
        <taxon>Nematocera</taxon>
        <taxon>Chironomoidea</taxon>
        <taxon>Chironomidae</taxon>
        <taxon>Chironominae</taxon>
        <taxon>Polypedilum</taxon>
        <taxon>Polypedilum</taxon>
    </lineage>
</organism>
<dbReference type="CDD" id="cd07103">
    <property type="entry name" value="ALDH_F5_SSADH_GabD"/>
    <property type="match status" value="1"/>
</dbReference>
<dbReference type="PROSITE" id="PS51258">
    <property type="entry name" value="MHD1"/>
    <property type="match status" value="1"/>
</dbReference>
<comment type="pathway">
    <text evidence="3">Amino-acid degradation; 4-aminobutanoate degradation.</text>
</comment>
<dbReference type="PANTHER" id="PTHR45999:SF2">
    <property type="entry name" value="PROTEIN UNC-13 HOMOLOG 4B"/>
    <property type="match status" value="1"/>
</dbReference>
<dbReference type="GO" id="GO:0016620">
    <property type="term" value="F:oxidoreductase activity, acting on the aldehyde or oxo group of donors, NAD or NADP as acceptor"/>
    <property type="evidence" value="ECO:0007669"/>
    <property type="project" value="InterPro"/>
</dbReference>
<dbReference type="InterPro" id="IPR052095">
    <property type="entry name" value="UNC-13_domain"/>
</dbReference>
<evidence type="ECO:0000259" key="13">
    <source>
        <dbReference type="PROSITE" id="PS50004"/>
    </source>
</evidence>
<dbReference type="GO" id="GO:0005770">
    <property type="term" value="C:late endosome"/>
    <property type="evidence" value="ECO:0007669"/>
    <property type="project" value="UniProtKB-SubCell"/>
</dbReference>
<feature type="compositionally biased region" description="Basic and acidic residues" evidence="12">
    <location>
        <begin position="547"/>
        <end position="556"/>
    </location>
</feature>
<evidence type="ECO:0000313" key="16">
    <source>
        <dbReference type="EMBL" id="KAG5671636.1"/>
    </source>
</evidence>
<evidence type="ECO:0000256" key="12">
    <source>
        <dbReference type="SAM" id="MobiDB-lite"/>
    </source>
</evidence>
<reference evidence="16" key="1">
    <citation type="submission" date="2021-03" db="EMBL/GenBank/DDBJ databases">
        <title>Chromosome level genome of the anhydrobiotic midge Polypedilum vanderplanki.</title>
        <authorList>
            <person name="Yoshida Y."/>
            <person name="Kikawada T."/>
            <person name="Gusev O."/>
        </authorList>
    </citation>
    <scope>NUCLEOTIDE SEQUENCE</scope>
    <source>
        <strain evidence="16">NIAS01</strain>
        <tissue evidence="16">Whole body or cell culture</tissue>
    </source>
</reference>
<keyword evidence="6" id="KW-0268">Exocytosis</keyword>
<keyword evidence="17" id="KW-1185">Reference proteome</keyword>
<dbReference type="GO" id="GO:0006887">
    <property type="term" value="P:exocytosis"/>
    <property type="evidence" value="ECO:0007669"/>
    <property type="project" value="UniProtKB-KW"/>
</dbReference>
<dbReference type="Gene3D" id="2.60.40.150">
    <property type="entry name" value="C2 domain"/>
    <property type="match status" value="2"/>
</dbReference>
<protein>
    <submittedName>
        <fullName evidence="16">Uncharacterized protein</fullName>
    </submittedName>
</protein>
<keyword evidence="9 11" id="KW-0560">Oxidoreductase</keyword>
<dbReference type="GO" id="GO:0099503">
    <property type="term" value="C:secretory vesicle"/>
    <property type="evidence" value="ECO:0007669"/>
    <property type="project" value="TreeGrafter"/>
</dbReference>
<gene>
    <name evidence="16" type="ORF">PVAND_001827</name>
</gene>
<dbReference type="EMBL" id="JADBJN010000003">
    <property type="protein sequence ID" value="KAG5671636.1"/>
    <property type="molecule type" value="Genomic_DNA"/>
</dbReference>
<dbReference type="FunFam" id="3.40.309.10:FF:000004">
    <property type="entry name" value="Succinate-semialdehyde dehydrogenase I"/>
    <property type="match status" value="1"/>
</dbReference>
<dbReference type="InterPro" id="IPR014770">
    <property type="entry name" value="Munc13_1"/>
</dbReference>
<evidence type="ECO:0000256" key="9">
    <source>
        <dbReference type="ARBA" id="ARBA00023002"/>
    </source>
</evidence>
<evidence type="ECO:0000256" key="6">
    <source>
        <dbReference type="ARBA" id="ARBA00022483"/>
    </source>
</evidence>
<dbReference type="Gene3D" id="3.40.605.10">
    <property type="entry name" value="Aldehyde Dehydrogenase, Chain A, domain 1"/>
    <property type="match status" value="1"/>
</dbReference>
<dbReference type="OrthoDB" id="67700at2759"/>
<dbReference type="InterPro" id="IPR016163">
    <property type="entry name" value="Ald_DH_C"/>
</dbReference>
<dbReference type="InterPro" id="IPR035892">
    <property type="entry name" value="C2_domain_sf"/>
</dbReference>
<feature type="domain" description="C2" evidence="13">
    <location>
        <begin position="1449"/>
        <end position="1590"/>
    </location>
</feature>
<feature type="domain" description="MHD1" evidence="14">
    <location>
        <begin position="1101"/>
        <end position="1221"/>
    </location>
</feature>
<sequence length="1631" mass="184884">MISLSQRVFQFGAIKFNSTNKIQLVRMMHSLIKNQAYINGKWTNAANNKTFSVMNPSNQEIVAQVPDMTKIDCQKAIDAANDAFYSKEWRNATAKDRSTLLKKWFTLLEANKQEIAQIMTTESGKPIAEALGEVAYGNSFVEWFAEEARRIYGEIVPSPVASKQIKIVRQPIGVAGLITPWNFPHAMITRKAAAALAAGCTVVMRPAEDTPLTALALCKLAEDAGFPKGVINCVTSSRSHASEIGELLCKSPKVAGISFTGSTQVGKLLYKQCGEGVKRIGLELGGNAAFIVFESANIDQAVAGAMASKFRNCGQTCVSSNRFLVQEKIFDQFVEKITEQVKALKIGDGTQSDVKIGPLINEAQLHKVSAMVDDAKSKGAKVIYGGRALSEIGSLFYEPTIISNIQSNMDLYNEEVFGPVISLIKFKTEEEALKIANSTPRGLAGYFYSQDINQIFRVERDLEAGMIGINEGIISTTEAPFGGIKESGIGREDSDGGFFERFGSLLHARGENNEEKLFETATVSVSQEAPRLREEPIADIQIESRMLADDEGKDSGNESAEADSDAEDKREENFRKLQNSLVGMNIEELYEEILYEIIHNVGSDESKLSRDKIFEFMQEAFKLPEETHFELLEKAKIKEPPELRLNIEIIEAKDLNSKDPNGLADPFVTLYIASAPSIRYTSSVKSGTLNPKYEEHFSLPISENPNEDTLIIEVWDFDPAETLSEKMNKLFDVKGAKGFRKLMKEIASTASSGKHDNEFVGSSKVPLKTVPASGLTMWYNLDKKGKMKTQGTIKVRLNFSSEKNDQVASQEHRHLLKILLYHELESSKVAPYWWAGKFNQVAEMIITQHQAQSGLTDIDVAFAQWSVFSEVHQQHPLSFELFENILETLIRPIQTNSVSHSEELSLFWEATKRLLPTCFGIIRKLRKKLAGDANALKHLSKSLSIISKVAMLEPPDQFDLFPEQYYGWLKKNNSATSWDIREAIDQAVTIGTEEYYESIIDHNELNSDDSDQRLQQLIKIIQLVRSDLQRGIEHHDKIFQETLNYQYAGMLYKVYDRKLMNQVNPIVVDICSKKIERLDLLERPDMKHNRYEEINMLTTLFELYLLLKRFSVLGTALCPGVTEFCMKDYYEWFANGVAHWLDISVYKALTRIQKAIELDSLIAVDATVKYSSSAVDTLAIFYQIRIFWQQLAWPSAEGAFIFVSKIVDDICRCCTFYGDTMAERVDKLGMVETVYEKKFQVTPEWCLAINNIDYIRQSIHSFVKELGVDEIIRNMSDFRGPLDAQRCSDTLQNVIENAIDTGKNKIFELTAKLARKMSPAMRRFLVEGAELFETDSNSMDRLMMYMEDSLKTLHTELNDDNFMRMLDCIWEEIASILYDLVHSSLDKRRPPAFYANLRATLQVMVENFKCQNTTEPVKSSDKETLEKIDRLLEIHSLETTDLIHQYYKDRYAMQQAMGDSMPYGILTIQCYFQRNTLEIEVMNAKHLLPMNADGTCDPFVRIHFYPEDKFIGISPPKTKVHQKTLFPLFDEKFTIQLNDDQRKMDEAIILFSVKDHDYFGMANQYVAEAFLMFKDIADITGETGSIKQLHLTLTRPQNDDMETVKALQHRVGDKLAKEFLKKLKTKKTEAK</sequence>
<dbReference type="SUPFAM" id="SSF53720">
    <property type="entry name" value="ALDH-like"/>
    <property type="match status" value="1"/>
</dbReference>
<comment type="similarity">
    <text evidence="4">Belongs to the unc-13 family.</text>
</comment>
<dbReference type="InterPro" id="IPR015590">
    <property type="entry name" value="Aldehyde_DH_dom"/>
</dbReference>
<dbReference type="SUPFAM" id="SSF49562">
    <property type="entry name" value="C2 domain (Calcium/lipid-binding domain, CaLB)"/>
    <property type="match status" value="2"/>
</dbReference>
<dbReference type="PANTHER" id="PTHR45999">
    <property type="entry name" value="UNC-13-4A, ISOFORM B"/>
    <property type="match status" value="1"/>
</dbReference>
<evidence type="ECO:0000256" key="3">
    <source>
        <dbReference type="ARBA" id="ARBA00005176"/>
    </source>
</evidence>
<evidence type="ECO:0000256" key="11">
    <source>
        <dbReference type="RuleBase" id="RU003345"/>
    </source>
</evidence>
<dbReference type="PRINTS" id="PR00360">
    <property type="entry name" value="C2DOMAIN"/>
</dbReference>
<dbReference type="InterPro" id="IPR016162">
    <property type="entry name" value="Ald_DH_N"/>
</dbReference>
<evidence type="ECO:0000313" key="17">
    <source>
        <dbReference type="Proteomes" id="UP001107558"/>
    </source>
</evidence>
<evidence type="ECO:0000256" key="7">
    <source>
        <dbReference type="ARBA" id="ARBA00022490"/>
    </source>
</evidence>
<keyword evidence="8" id="KW-0967">Endosome</keyword>
<evidence type="ECO:0000256" key="5">
    <source>
        <dbReference type="ARBA" id="ARBA00009986"/>
    </source>
</evidence>
<dbReference type="InterPro" id="IPR000008">
    <property type="entry name" value="C2_dom"/>
</dbReference>
<dbReference type="PROSITE" id="PS51259">
    <property type="entry name" value="MHD2"/>
    <property type="match status" value="1"/>
</dbReference>
<accession>A0A9J6BP55</accession>
<evidence type="ECO:0000259" key="15">
    <source>
        <dbReference type="PROSITE" id="PS51259"/>
    </source>
</evidence>
<evidence type="ECO:0000256" key="8">
    <source>
        <dbReference type="ARBA" id="ARBA00022753"/>
    </source>
</evidence>
<dbReference type="InterPro" id="IPR016161">
    <property type="entry name" value="Ald_DH/histidinol_DH"/>
</dbReference>
<dbReference type="Gene3D" id="1.10.357.50">
    <property type="match status" value="1"/>
</dbReference>
<proteinExistence type="inferred from homology"/>
<evidence type="ECO:0000256" key="1">
    <source>
        <dbReference type="ARBA" id="ARBA00004496"/>
    </source>
</evidence>
<dbReference type="PROSITE" id="PS50004">
    <property type="entry name" value="C2"/>
    <property type="match status" value="2"/>
</dbReference>
<feature type="region of interest" description="Disordered" evidence="12">
    <location>
        <begin position="547"/>
        <end position="571"/>
    </location>
</feature>
<keyword evidence="7" id="KW-0963">Cytoplasm</keyword>
<dbReference type="CDD" id="cd04009">
    <property type="entry name" value="C2B_Munc13-like"/>
    <property type="match status" value="1"/>
</dbReference>
<comment type="caution">
    <text evidence="16">The sequence shown here is derived from an EMBL/GenBank/DDBJ whole genome shotgun (WGS) entry which is preliminary data.</text>
</comment>
<dbReference type="SMART" id="SM00239">
    <property type="entry name" value="C2"/>
    <property type="match status" value="2"/>
</dbReference>
<comment type="subcellular location">
    <subcellularLocation>
        <location evidence="1">Cytoplasm</location>
    </subcellularLocation>
    <subcellularLocation>
        <location evidence="2">Late endosome</location>
    </subcellularLocation>
</comment>
<dbReference type="InterPro" id="IPR029510">
    <property type="entry name" value="Ald_DH_CS_GLU"/>
</dbReference>
<dbReference type="InterPro" id="IPR014772">
    <property type="entry name" value="Munc13_dom-2"/>
</dbReference>
<name>A0A9J6BP55_POLVA</name>
<dbReference type="Proteomes" id="UP001107558">
    <property type="component" value="Chromosome 3"/>
</dbReference>
<comment type="similarity">
    <text evidence="5 11">Belongs to the aldehyde dehydrogenase family.</text>
</comment>
<feature type="domain" description="MHD2" evidence="15">
    <location>
        <begin position="1336"/>
        <end position="1446"/>
    </location>
</feature>
<evidence type="ECO:0000259" key="14">
    <source>
        <dbReference type="PROSITE" id="PS51258"/>
    </source>
</evidence>
<dbReference type="Gene3D" id="3.40.309.10">
    <property type="entry name" value="Aldehyde Dehydrogenase, Chain A, domain 2"/>
    <property type="match status" value="1"/>
</dbReference>
<feature type="active site" evidence="10">
    <location>
        <position position="283"/>
    </location>
</feature>
<dbReference type="FunFam" id="3.40.605.10:FF:000005">
    <property type="entry name" value="Succinate-semialdehyde dehydrogenase I"/>
    <property type="match status" value="1"/>
</dbReference>
<dbReference type="PROSITE" id="PS00687">
    <property type="entry name" value="ALDEHYDE_DEHYDR_GLU"/>
    <property type="match status" value="1"/>
</dbReference>
<evidence type="ECO:0000256" key="2">
    <source>
        <dbReference type="ARBA" id="ARBA00004603"/>
    </source>
</evidence>